<evidence type="ECO:0000313" key="4">
    <source>
        <dbReference type="Proteomes" id="UP001390339"/>
    </source>
</evidence>
<dbReference type="InterPro" id="IPR029058">
    <property type="entry name" value="AB_hydrolase_fold"/>
</dbReference>
<protein>
    <recommendedName>
        <fullName evidence="2">Serine hydrolase domain-containing protein</fullName>
    </recommendedName>
</protein>
<evidence type="ECO:0000259" key="2">
    <source>
        <dbReference type="Pfam" id="PF03959"/>
    </source>
</evidence>
<feature type="domain" description="Serine hydrolase" evidence="2">
    <location>
        <begin position="37"/>
        <end position="265"/>
    </location>
</feature>
<accession>A0ABR2IIJ6</accession>
<dbReference type="Proteomes" id="UP001390339">
    <property type="component" value="Unassembled WGS sequence"/>
</dbReference>
<gene>
    <name evidence="3" type="ORF">PGQ11_009591</name>
</gene>
<dbReference type="Pfam" id="PF03959">
    <property type="entry name" value="FSH1"/>
    <property type="match status" value="1"/>
</dbReference>
<dbReference type="SUPFAM" id="SSF53474">
    <property type="entry name" value="alpha/beta-Hydrolases"/>
    <property type="match status" value="1"/>
</dbReference>
<name>A0ABR2IIJ6_9PEZI</name>
<sequence length="279" mass="31118">MEILSQYYHGLDVWDIGTATHSDLYQGLFEYQASAIMEFLCLHGAYCNGTTFRTQLEPLLKVFGAGKDHKFTFVNGAFEMDPPVGSKEFFGTAPHHRFFPFHVTNILNSVRRCPKVLSPGRLLDYVKEEVGQEAFTEAVDGLMTMLAEHPSVTGLIGYSEGAMAAATMIMEEERRQRTDSRPRQIKGAIFFAGWPPVAETDYLGLGTEAEVEVEVVDVPTFHVIGSGDPFVEASMTLYRVCAEDTAELFDHGQGHMMPREMKTLKELSDALDQFVDGLE</sequence>
<dbReference type="InterPro" id="IPR005645">
    <property type="entry name" value="FSH-like_dom"/>
</dbReference>
<dbReference type="InterPro" id="IPR050593">
    <property type="entry name" value="LovG"/>
</dbReference>
<dbReference type="Gene3D" id="3.40.50.1820">
    <property type="entry name" value="alpha/beta hydrolase"/>
    <property type="match status" value="1"/>
</dbReference>
<dbReference type="EMBL" id="JAPCWZ010000005">
    <property type="protein sequence ID" value="KAK8863356.1"/>
    <property type="molecule type" value="Genomic_DNA"/>
</dbReference>
<dbReference type="PANTHER" id="PTHR48070">
    <property type="entry name" value="ESTERASE OVCA2"/>
    <property type="match status" value="1"/>
</dbReference>
<comment type="caution">
    <text evidence="3">The sequence shown here is derived from an EMBL/GenBank/DDBJ whole genome shotgun (WGS) entry which is preliminary data.</text>
</comment>
<evidence type="ECO:0000256" key="1">
    <source>
        <dbReference type="ARBA" id="ARBA00022801"/>
    </source>
</evidence>
<organism evidence="3 4">
    <name type="scientific">Apiospora arundinis</name>
    <dbReference type="NCBI Taxonomy" id="335852"/>
    <lineage>
        <taxon>Eukaryota</taxon>
        <taxon>Fungi</taxon>
        <taxon>Dikarya</taxon>
        <taxon>Ascomycota</taxon>
        <taxon>Pezizomycotina</taxon>
        <taxon>Sordariomycetes</taxon>
        <taxon>Xylariomycetidae</taxon>
        <taxon>Amphisphaeriales</taxon>
        <taxon>Apiosporaceae</taxon>
        <taxon>Apiospora</taxon>
    </lineage>
</organism>
<evidence type="ECO:0000313" key="3">
    <source>
        <dbReference type="EMBL" id="KAK8863356.1"/>
    </source>
</evidence>
<keyword evidence="4" id="KW-1185">Reference proteome</keyword>
<dbReference type="PANTHER" id="PTHR48070:SF4">
    <property type="entry name" value="ESTERASE ALNB"/>
    <property type="match status" value="1"/>
</dbReference>
<reference evidence="3 4" key="1">
    <citation type="journal article" date="2024" name="IMA Fungus">
        <title>Apiospora arundinis, a panoply of carbohydrate-active enzymes and secondary metabolites.</title>
        <authorList>
            <person name="Sorensen T."/>
            <person name="Petersen C."/>
            <person name="Muurmann A.T."/>
            <person name="Christiansen J.V."/>
            <person name="Brundto M.L."/>
            <person name="Overgaard C.K."/>
            <person name="Boysen A.T."/>
            <person name="Wollenberg R.D."/>
            <person name="Larsen T.O."/>
            <person name="Sorensen J.L."/>
            <person name="Nielsen K.L."/>
            <person name="Sondergaard T.E."/>
        </authorList>
    </citation>
    <scope>NUCLEOTIDE SEQUENCE [LARGE SCALE GENOMIC DNA]</scope>
    <source>
        <strain evidence="3 4">AAU 773</strain>
    </source>
</reference>
<proteinExistence type="predicted"/>
<keyword evidence="1" id="KW-0378">Hydrolase</keyword>